<gene>
    <name evidence="2" type="ORF">CMUS01_03321</name>
</gene>
<name>A0A8H6NTB6_9PEZI</name>
<reference evidence="2" key="1">
    <citation type="journal article" date="2020" name="Phytopathology">
        <title>Genome Sequence Resources of Colletotrichum truncatum, C. plurivorum, C. musicola, and C. sojae: Four Species Pathogenic to Soybean (Glycine max).</title>
        <authorList>
            <person name="Rogerio F."/>
            <person name="Boufleur T.R."/>
            <person name="Ciampi-Guillardi M."/>
            <person name="Sukno S.A."/>
            <person name="Thon M.R."/>
            <person name="Massola Junior N.S."/>
            <person name="Baroncelli R."/>
        </authorList>
    </citation>
    <scope>NUCLEOTIDE SEQUENCE</scope>
    <source>
        <strain evidence="2">LFN0074</strain>
    </source>
</reference>
<proteinExistence type="predicted"/>
<feature type="compositionally biased region" description="Basic residues" evidence="1">
    <location>
        <begin position="204"/>
        <end position="224"/>
    </location>
</feature>
<dbReference type="AlphaFoldDB" id="A0A8H6NTB6"/>
<keyword evidence="3" id="KW-1185">Reference proteome</keyword>
<evidence type="ECO:0000313" key="2">
    <source>
        <dbReference type="EMBL" id="KAF6842191.1"/>
    </source>
</evidence>
<organism evidence="2 3">
    <name type="scientific">Colletotrichum musicola</name>
    <dbReference type="NCBI Taxonomy" id="2175873"/>
    <lineage>
        <taxon>Eukaryota</taxon>
        <taxon>Fungi</taxon>
        <taxon>Dikarya</taxon>
        <taxon>Ascomycota</taxon>
        <taxon>Pezizomycotina</taxon>
        <taxon>Sordariomycetes</taxon>
        <taxon>Hypocreomycetidae</taxon>
        <taxon>Glomerellales</taxon>
        <taxon>Glomerellaceae</taxon>
        <taxon>Colletotrichum</taxon>
        <taxon>Colletotrichum orchidearum species complex</taxon>
    </lineage>
</organism>
<accession>A0A8H6NTB6</accession>
<comment type="caution">
    <text evidence="2">The sequence shown here is derived from an EMBL/GenBank/DDBJ whole genome shotgun (WGS) entry which is preliminary data.</text>
</comment>
<evidence type="ECO:0000256" key="1">
    <source>
        <dbReference type="SAM" id="MobiDB-lite"/>
    </source>
</evidence>
<protein>
    <submittedName>
        <fullName evidence="2">Uncharacterized protein</fullName>
    </submittedName>
</protein>
<dbReference type="EMBL" id="WIGM01000079">
    <property type="protein sequence ID" value="KAF6842191.1"/>
    <property type="molecule type" value="Genomic_DNA"/>
</dbReference>
<sequence>MLNRQRRRRYSTTFRPCFVARCKTSLSPSVARSQSVRIRTRISSLCLWTVDSTLSWATALLDQDTASRFRGPVVSSPIRALENQPPSLANPGTPAPGLVHSSHSGAGVVFFPTPRRGRAWANIDTTDHTTTARLPPHDPAGAYSLRRPPAQLSRILKEPELFSPFFQLLHHAMVLADAGFSHRSARHSRQTRNHAPLLHSSNGCRRRRRQPTAAKTRKKKHHQPFAHTPLAWPRP</sequence>
<dbReference type="Proteomes" id="UP000639643">
    <property type="component" value="Unassembled WGS sequence"/>
</dbReference>
<evidence type="ECO:0000313" key="3">
    <source>
        <dbReference type="Proteomes" id="UP000639643"/>
    </source>
</evidence>
<feature type="region of interest" description="Disordered" evidence="1">
    <location>
        <begin position="185"/>
        <end position="235"/>
    </location>
</feature>